<reference evidence="1 2" key="1">
    <citation type="submission" date="2015-04" db="EMBL/GenBank/DDBJ databases">
        <title>Complete genome sequence of Sulfurovum lithotrophicum ATCC BAA-797T.</title>
        <authorList>
            <person name="Ahn J."/>
            <person name="Park G."/>
            <person name="Jeon W."/>
            <person name="Jang Y."/>
            <person name="Jang M."/>
            <person name="Lee H."/>
            <person name="Lee H."/>
        </authorList>
    </citation>
    <scope>NUCLEOTIDE SEQUENCE [LARGE SCALE GENOMIC DNA]</scope>
    <source>
        <strain evidence="2">ATCC BAA-797 / 42BKT</strain>
    </source>
</reference>
<dbReference type="Proteomes" id="UP000034444">
    <property type="component" value="Chromosome"/>
</dbReference>
<reference evidence="2" key="2">
    <citation type="journal article" date="2017" name="Stand. Genomic Sci.">
        <title>Complete genome sequence of the sulfur-oxidizing chemolithoautotrophic Sulfurovum lithotrophicum 42BKTT.</title>
        <authorList>
            <person name="Jeon W."/>
            <person name="Priscilla L."/>
            <person name="Park G."/>
            <person name="Lee H."/>
            <person name="Lee N."/>
            <person name="Lee D."/>
            <person name="Kwon H."/>
            <person name="Ahn I."/>
            <person name="Lee C."/>
            <person name="Lee H."/>
            <person name="Ahn J."/>
        </authorList>
    </citation>
    <scope>NUCLEOTIDE SEQUENCE [LARGE SCALE GENOMIC DNA]</scope>
    <source>
        <strain evidence="2">ATCC BAA-797 / 42BKT</strain>
    </source>
</reference>
<evidence type="ECO:0000313" key="1">
    <source>
        <dbReference type="EMBL" id="AKF24268.1"/>
    </source>
</evidence>
<organism evidence="1 2">
    <name type="scientific">Sulfurovum lithotrophicum</name>
    <dbReference type="NCBI Taxonomy" id="206403"/>
    <lineage>
        <taxon>Bacteria</taxon>
        <taxon>Pseudomonadati</taxon>
        <taxon>Campylobacterota</taxon>
        <taxon>Epsilonproteobacteria</taxon>
        <taxon>Campylobacterales</taxon>
        <taxon>Sulfurovaceae</taxon>
        <taxon>Sulfurovum</taxon>
    </lineage>
</organism>
<dbReference type="RefSeq" id="WP_046550369.1">
    <property type="nucleotide sequence ID" value="NZ_CP011308.1"/>
</dbReference>
<gene>
    <name evidence="1" type="ORF">YH65_01805</name>
</gene>
<name>A0A7U4RPX6_9BACT</name>
<dbReference type="OrthoDB" id="5356091at2"/>
<proteinExistence type="predicted"/>
<dbReference type="InterPro" id="IPR049708">
    <property type="entry name" value="PP0621-like"/>
</dbReference>
<evidence type="ECO:0000313" key="2">
    <source>
        <dbReference type="Proteomes" id="UP000034444"/>
    </source>
</evidence>
<accession>A0A7U4RPX6</accession>
<sequence length="75" mass="8617">MILKLIIFAIAGIFIYKLLGGKLPTVPKPKSKEQKKLDEDTLVECSKCDTYVTMKECIIIHGKYYCDECAKEEMR</sequence>
<dbReference type="NCBIfam" id="NF041023">
    <property type="entry name" value="PP0621_fam"/>
    <property type="match status" value="1"/>
</dbReference>
<keyword evidence="2" id="KW-1185">Reference proteome</keyword>
<dbReference type="KEGG" id="slh:YH65_01805"/>
<dbReference type="AlphaFoldDB" id="A0A7U4RPX6"/>
<protein>
    <recommendedName>
        <fullName evidence="3">Prokaryotic metallothionein</fullName>
    </recommendedName>
</protein>
<dbReference type="EMBL" id="CP011308">
    <property type="protein sequence ID" value="AKF24268.1"/>
    <property type="molecule type" value="Genomic_DNA"/>
</dbReference>
<evidence type="ECO:0008006" key="3">
    <source>
        <dbReference type="Google" id="ProtNLM"/>
    </source>
</evidence>